<evidence type="ECO:0000256" key="1">
    <source>
        <dbReference type="SAM" id="MobiDB-lite"/>
    </source>
</evidence>
<dbReference type="AlphaFoldDB" id="A0A4P6KHF8"/>
<accession>A0A4P6KHF8</accession>
<keyword evidence="3" id="KW-1185">Reference proteome</keyword>
<evidence type="ECO:0008006" key="4">
    <source>
        <dbReference type="Google" id="ProtNLM"/>
    </source>
</evidence>
<evidence type="ECO:0000313" key="3">
    <source>
        <dbReference type="Proteomes" id="UP000289260"/>
    </source>
</evidence>
<name>A0A4P6KHF8_9MICO</name>
<evidence type="ECO:0000313" key="2">
    <source>
        <dbReference type="EMBL" id="QBE49792.1"/>
    </source>
</evidence>
<dbReference type="EMBL" id="CP035806">
    <property type="protein sequence ID" value="QBE49792.1"/>
    <property type="molecule type" value="Genomic_DNA"/>
</dbReference>
<sequence>MSTAFLTPRFAAIALLGAGPVALLGLVGVPVLAALGGWAALCGLAAAADIALTPSPRRVEVSRRGPSSALRDEPVQMRIGVRNTGDRAIRGAVQDTWPKHALTRASAQGADRSGGSGASSSPWIPLVAPPGEALSIPVSLAPRRRGTLRSGFIAVRSRGPLGLAGRETRHPLPATLEVSWRPRRGARTAAVPQPHPGAAAEQLRSIDEANGATLARALDELQFFAGLYGGSGADRRSDPGNPVVGAVAEYLPRLMGRETGPDRSGRLRPLLGHLSDLFARAQQGPEQQQRLLVSRYAATLTKLVSLLSEDYYGDLLRNPGYWSDPELRIAQVLGAIDAVDQEVVENVRQLSESRDIEFRVALESLTRPRNGAKLSDVYGDGEP</sequence>
<dbReference type="OrthoDB" id="2004788at2"/>
<gene>
    <name evidence="2" type="ORF">EVS81_13945</name>
</gene>
<reference evidence="2 3" key="1">
    <citation type="submission" date="2019-02" db="EMBL/GenBank/DDBJ databases">
        <authorList>
            <person name="Sun L."/>
            <person name="Pan D."/>
            <person name="Wu X."/>
        </authorList>
    </citation>
    <scope>NUCLEOTIDE SEQUENCE [LARGE SCALE GENOMIC DNA]</scope>
    <source>
        <strain evidence="2 3">JW-1</strain>
    </source>
</reference>
<organism evidence="2 3">
    <name type="scientific">Leucobacter triazinivorans</name>
    <dbReference type="NCBI Taxonomy" id="1784719"/>
    <lineage>
        <taxon>Bacteria</taxon>
        <taxon>Bacillati</taxon>
        <taxon>Actinomycetota</taxon>
        <taxon>Actinomycetes</taxon>
        <taxon>Micrococcales</taxon>
        <taxon>Microbacteriaceae</taxon>
        <taxon>Leucobacter</taxon>
    </lineage>
</organism>
<dbReference type="KEGG" id="ltr:EVS81_13945"/>
<dbReference type="Proteomes" id="UP000289260">
    <property type="component" value="Chromosome"/>
</dbReference>
<proteinExistence type="predicted"/>
<feature type="region of interest" description="Disordered" evidence="1">
    <location>
        <begin position="103"/>
        <end position="122"/>
    </location>
</feature>
<protein>
    <recommendedName>
        <fullName evidence="4">DUF58 domain-containing protein</fullName>
    </recommendedName>
</protein>
<dbReference type="RefSeq" id="WP_130110905.1">
    <property type="nucleotide sequence ID" value="NZ_CP035806.1"/>
</dbReference>